<evidence type="ECO:0000313" key="1">
    <source>
        <dbReference type="EMBL" id="KAF2750295.1"/>
    </source>
</evidence>
<name>A0A6A6VI79_9PLEO</name>
<reference evidence="1" key="1">
    <citation type="journal article" date="2020" name="Stud. Mycol.">
        <title>101 Dothideomycetes genomes: a test case for predicting lifestyles and emergence of pathogens.</title>
        <authorList>
            <person name="Haridas S."/>
            <person name="Albert R."/>
            <person name="Binder M."/>
            <person name="Bloem J."/>
            <person name="Labutti K."/>
            <person name="Salamov A."/>
            <person name="Andreopoulos B."/>
            <person name="Baker S."/>
            <person name="Barry K."/>
            <person name="Bills G."/>
            <person name="Bluhm B."/>
            <person name="Cannon C."/>
            <person name="Castanera R."/>
            <person name="Culley D."/>
            <person name="Daum C."/>
            <person name="Ezra D."/>
            <person name="Gonzalez J."/>
            <person name="Henrissat B."/>
            <person name="Kuo A."/>
            <person name="Liang C."/>
            <person name="Lipzen A."/>
            <person name="Lutzoni F."/>
            <person name="Magnuson J."/>
            <person name="Mondo S."/>
            <person name="Nolan M."/>
            <person name="Ohm R."/>
            <person name="Pangilinan J."/>
            <person name="Park H.-J."/>
            <person name="Ramirez L."/>
            <person name="Alfaro M."/>
            <person name="Sun H."/>
            <person name="Tritt A."/>
            <person name="Yoshinaga Y."/>
            <person name="Zwiers L.-H."/>
            <person name="Turgeon B."/>
            <person name="Goodwin S."/>
            <person name="Spatafora J."/>
            <person name="Crous P."/>
            <person name="Grigoriev I."/>
        </authorList>
    </citation>
    <scope>NUCLEOTIDE SEQUENCE</scope>
    <source>
        <strain evidence="1">CBS 119925</strain>
    </source>
</reference>
<organism evidence="1 2">
    <name type="scientific">Sporormia fimetaria CBS 119925</name>
    <dbReference type="NCBI Taxonomy" id="1340428"/>
    <lineage>
        <taxon>Eukaryota</taxon>
        <taxon>Fungi</taxon>
        <taxon>Dikarya</taxon>
        <taxon>Ascomycota</taxon>
        <taxon>Pezizomycotina</taxon>
        <taxon>Dothideomycetes</taxon>
        <taxon>Pleosporomycetidae</taxon>
        <taxon>Pleosporales</taxon>
        <taxon>Sporormiaceae</taxon>
        <taxon>Sporormia</taxon>
    </lineage>
</organism>
<gene>
    <name evidence="1" type="ORF">M011DRAFT_237142</name>
</gene>
<sequence length="182" mass="20646">MSQRLCASTCRNSGLQIGSTSMASKPVSDSYVLRRIKTLWSYGRFTFFKLPLLRHGCSEDILGDYIARTFWALLCHCLKNQAKSGTLRRRPYIRVPLHPANLEFDQGTLIASWEPGWGILVLRCFVAGPRKISHNVLPTRPSQGCFVESRSSMPRSARLIWHNDASRDAKQSTIFHQSLCSF</sequence>
<dbReference type="AlphaFoldDB" id="A0A6A6VI79"/>
<protein>
    <submittedName>
        <fullName evidence="1">Uncharacterized protein</fullName>
    </submittedName>
</protein>
<evidence type="ECO:0000313" key="2">
    <source>
        <dbReference type="Proteomes" id="UP000799440"/>
    </source>
</evidence>
<accession>A0A6A6VI79</accession>
<keyword evidence="2" id="KW-1185">Reference proteome</keyword>
<dbReference type="Proteomes" id="UP000799440">
    <property type="component" value="Unassembled WGS sequence"/>
</dbReference>
<proteinExistence type="predicted"/>
<dbReference type="EMBL" id="MU006564">
    <property type="protein sequence ID" value="KAF2750295.1"/>
    <property type="molecule type" value="Genomic_DNA"/>
</dbReference>